<protein>
    <submittedName>
        <fullName evidence="1">RNA polymerase sigma factor</fullName>
    </submittedName>
</protein>
<organism evidence="1 2">
    <name type="scientific">Bacillus phage TsarBomba</name>
    <dbReference type="NCBI Taxonomy" id="1690456"/>
    <lineage>
        <taxon>Viruses</taxon>
        <taxon>Duplodnaviria</taxon>
        <taxon>Heunggongvirae</taxon>
        <taxon>Uroviricota</taxon>
        <taxon>Caudoviricetes</taxon>
        <taxon>Herelleviridae</taxon>
        <taxon>Bastillevirinae</taxon>
        <taxon>Tsarbombavirus</taxon>
        <taxon>Tsarbombavirus tsarbomba</taxon>
    </lineage>
</organism>
<proteinExistence type="predicted"/>
<keyword evidence="2" id="KW-1185">Reference proteome</keyword>
<name>A0A0K2CZS7_9CAUD</name>
<evidence type="ECO:0000313" key="2">
    <source>
        <dbReference type="Proteomes" id="UP000204602"/>
    </source>
</evidence>
<gene>
    <name evidence="1" type="ORF">TSARBOMBA_145</name>
</gene>
<dbReference type="Proteomes" id="UP000204602">
    <property type="component" value="Segment"/>
</dbReference>
<evidence type="ECO:0000313" key="1">
    <source>
        <dbReference type="EMBL" id="ALA13054.1"/>
    </source>
</evidence>
<accession>A0A0K2CZS7</accession>
<dbReference type="OrthoDB" id="15139at10239"/>
<dbReference type="RefSeq" id="YP_009206960.1">
    <property type="nucleotide sequence ID" value="NC_028890.1"/>
</dbReference>
<sequence>MPRDIEREQEQLWNGNRFSVNTEESTGVFLRDVDKLLHQYKNLRNSIYNQYKTYLADPVSRDELKSYIDEQFIRLVKEYDIGSDVDFPGYIKIKLTYRVKNSYIKSVFRDSQRVFVTRNAFDVSNLLEQNPSNDEELDYYETLEFALKGVELDDMEKQVLFYIIQELSDVQIEQKIRDNHPNEKISSSLVRSKIKNMQTFLKTKLRESLEN</sequence>
<dbReference type="GeneID" id="26633265"/>
<dbReference type="EMBL" id="KT224359">
    <property type="protein sequence ID" value="ALA13054.1"/>
    <property type="molecule type" value="Genomic_DNA"/>
</dbReference>
<dbReference type="KEGG" id="vg:26633265"/>
<reference evidence="1 2" key="1">
    <citation type="journal article" date="2015" name="Genome Announc.">
        <title>Complete Genome Sequence of Bacillus cereus Group Phage TsarBomba.</title>
        <authorList>
            <person name="Erill I."/>
            <person name="Caruso S.M."/>
        </authorList>
    </citation>
    <scope>NUCLEOTIDE SEQUENCE [LARGE SCALE GENOMIC DNA]</scope>
</reference>